<feature type="domain" description="NAD-dependent epimerase/dehydratase" evidence="1">
    <location>
        <begin position="5"/>
        <end position="220"/>
    </location>
</feature>
<dbReference type="Gene3D" id="3.40.50.720">
    <property type="entry name" value="NAD(P)-binding Rossmann-like Domain"/>
    <property type="match status" value="1"/>
</dbReference>
<reference evidence="2 3" key="1">
    <citation type="submission" date="2018-05" db="EMBL/GenBank/DDBJ databases">
        <title>Complete Genome Sequence of Methylobacterium sp. 17Sr1-43.</title>
        <authorList>
            <person name="Srinivasan S."/>
        </authorList>
    </citation>
    <scope>NUCLEOTIDE SEQUENCE [LARGE SCALE GENOMIC DNA]</scope>
    <source>
        <strain evidence="2 3">17Sr1-43</strain>
    </source>
</reference>
<dbReference type="InterPro" id="IPR050177">
    <property type="entry name" value="Lipid_A_modif_metabolic_enz"/>
</dbReference>
<evidence type="ECO:0000259" key="1">
    <source>
        <dbReference type="Pfam" id="PF01370"/>
    </source>
</evidence>
<dbReference type="Pfam" id="PF01370">
    <property type="entry name" value="Epimerase"/>
    <property type="match status" value="1"/>
</dbReference>
<dbReference type="KEGG" id="meti:DK427_03960"/>
<dbReference type="PANTHER" id="PTHR43245">
    <property type="entry name" value="BIFUNCTIONAL POLYMYXIN RESISTANCE PROTEIN ARNA"/>
    <property type="match status" value="1"/>
</dbReference>
<dbReference type="SUPFAM" id="SSF51735">
    <property type="entry name" value="NAD(P)-binding Rossmann-fold domains"/>
    <property type="match status" value="1"/>
</dbReference>
<keyword evidence="3" id="KW-1185">Reference proteome</keyword>
<protein>
    <submittedName>
        <fullName evidence="2">NAD-dependent epimerase</fullName>
    </submittedName>
</protein>
<organism evidence="2 3">
    <name type="scientific">Methylobacterium radiodurans</name>
    <dbReference type="NCBI Taxonomy" id="2202828"/>
    <lineage>
        <taxon>Bacteria</taxon>
        <taxon>Pseudomonadati</taxon>
        <taxon>Pseudomonadota</taxon>
        <taxon>Alphaproteobacteria</taxon>
        <taxon>Hyphomicrobiales</taxon>
        <taxon>Methylobacteriaceae</taxon>
        <taxon>Methylobacterium</taxon>
    </lineage>
</organism>
<dbReference type="InterPro" id="IPR036291">
    <property type="entry name" value="NAD(P)-bd_dom_sf"/>
</dbReference>
<sequence>MARLLVTGGSGFLGSLLIDDLLAAGHAVTSIDLLPGERRHPQLNGVVGDIRDRASLDRILSGGGFEGVFHCAALLAHGAVPEAEMWSSNVEGTRSLAAAAAAAGVPSLVYVSSNCLWGRGFDRPVREDDAPEPCEPYGLSKWEGEKILAAHAGDFAATVIRSPTIIDEGRLGLLAILFEFIAEGRRVWMVGDGSHRYQFIYARDLIAAMLLAWQQRRTGIFGIGSDRVDTMRETFAHVIAQTGSRSRIVGLPKGPAVLAMRAAHALRVSPLGPYHYRMIAADFTFDTGRIKAALGWRPTLSNSEMLLHAYRYYAANQAEIAGRRDVSAHRRAADMGVIRALKWIS</sequence>
<evidence type="ECO:0000313" key="2">
    <source>
        <dbReference type="EMBL" id="AWN35001.1"/>
    </source>
</evidence>
<accession>A0A2U8VNI7</accession>
<dbReference type="RefSeq" id="WP_109950133.1">
    <property type="nucleotide sequence ID" value="NZ_CP029551.1"/>
</dbReference>
<dbReference type="InterPro" id="IPR001509">
    <property type="entry name" value="Epimerase_deHydtase"/>
</dbReference>
<name>A0A2U8VNI7_9HYPH</name>
<dbReference type="Proteomes" id="UP000246058">
    <property type="component" value="Chromosome"/>
</dbReference>
<proteinExistence type="predicted"/>
<dbReference type="AlphaFoldDB" id="A0A2U8VNI7"/>
<dbReference type="OrthoDB" id="9801785at2"/>
<evidence type="ECO:0000313" key="3">
    <source>
        <dbReference type="Proteomes" id="UP000246058"/>
    </source>
</evidence>
<gene>
    <name evidence="2" type="ORF">DK427_03960</name>
</gene>
<dbReference type="EMBL" id="CP029551">
    <property type="protein sequence ID" value="AWN35001.1"/>
    <property type="molecule type" value="Genomic_DNA"/>
</dbReference>